<reference evidence="1" key="1">
    <citation type="submission" date="2014-09" db="EMBL/GenBank/DDBJ databases">
        <authorList>
            <person name="Magalhaes I.L.F."/>
            <person name="Oliveira U."/>
            <person name="Santos F.R."/>
            <person name="Vidigal T.H.D.A."/>
            <person name="Brescovit A.D."/>
            <person name="Santos A.J."/>
        </authorList>
    </citation>
    <scope>NUCLEOTIDE SEQUENCE</scope>
    <source>
        <tissue evidence="1">Shoot tissue taken approximately 20 cm above the soil surface</tissue>
    </source>
</reference>
<accession>A0A0A9TUJ3</accession>
<organism evidence="1">
    <name type="scientific">Arundo donax</name>
    <name type="common">Giant reed</name>
    <name type="synonym">Donax arundinaceus</name>
    <dbReference type="NCBI Taxonomy" id="35708"/>
    <lineage>
        <taxon>Eukaryota</taxon>
        <taxon>Viridiplantae</taxon>
        <taxon>Streptophyta</taxon>
        <taxon>Embryophyta</taxon>
        <taxon>Tracheophyta</taxon>
        <taxon>Spermatophyta</taxon>
        <taxon>Magnoliopsida</taxon>
        <taxon>Liliopsida</taxon>
        <taxon>Poales</taxon>
        <taxon>Poaceae</taxon>
        <taxon>PACMAD clade</taxon>
        <taxon>Arundinoideae</taxon>
        <taxon>Arundineae</taxon>
        <taxon>Arundo</taxon>
    </lineage>
</organism>
<dbReference type="EMBL" id="GBRH01174320">
    <property type="protein sequence ID" value="JAE23576.1"/>
    <property type="molecule type" value="Transcribed_RNA"/>
</dbReference>
<name>A0A0A9TUJ3_ARUDO</name>
<evidence type="ECO:0000313" key="1">
    <source>
        <dbReference type="EMBL" id="JAE23576.1"/>
    </source>
</evidence>
<sequence length="8" mass="1022">MRCVEKWA</sequence>
<reference evidence="1" key="2">
    <citation type="journal article" date="2015" name="Data Brief">
        <title>Shoot transcriptome of the giant reed, Arundo donax.</title>
        <authorList>
            <person name="Barrero R.A."/>
            <person name="Guerrero F.D."/>
            <person name="Moolhuijzen P."/>
            <person name="Goolsby J.A."/>
            <person name="Tidwell J."/>
            <person name="Bellgard S.E."/>
            <person name="Bellgard M.I."/>
        </authorList>
    </citation>
    <scope>NUCLEOTIDE SEQUENCE</scope>
    <source>
        <tissue evidence="1">Shoot tissue taken approximately 20 cm above the soil surface</tissue>
    </source>
</reference>
<proteinExistence type="predicted"/>
<protein>
    <submittedName>
        <fullName evidence="1">Uncharacterized protein</fullName>
    </submittedName>
</protein>